<dbReference type="PANTHER" id="PTHR44051">
    <property type="entry name" value="GLUTATHIONE S-TRANSFERASE-RELATED"/>
    <property type="match status" value="1"/>
</dbReference>
<dbReference type="RefSeq" id="WP_151178977.1">
    <property type="nucleotide sequence ID" value="NZ_CP042906.1"/>
</dbReference>
<evidence type="ECO:0000313" key="4">
    <source>
        <dbReference type="Proteomes" id="UP000326202"/>
    </source>
</evidence>
<dbReference type="EMBL" id="CP042906">
    <property type="protein sequence ID" value="QEX18861.1"/>
    <property type="molecule type" value="Genomic_DNA"/>
</dbReference>
<dbReference type="Pfam" id="PF00043">
    <property type="entry name" value="GST_C"/>
    <property type="match status" value="1"/>
</dbReference>
<gene>
    <name evidence="3" type="ORF">FRZ44_41720</name>
</gene>
<proteinExistence type="predicted"/>
<dbReference type="SFLD" id="SFLDG00358">
    <property type="entry name" value="Main_(cytGST)"/>
    <property type="match status" value="1"/>
</dbReference>
<dbReference type="GO" id="GO:0016740">
    <property type="term" value="F:transferase activity"/>
    <property type="evidence" value="ECO:0007669"/>
    <property type="project" value="UniProtKB-KW"/>
</dbReference>
<dbReference type="Proteomes" id="UP000326202">
    <property type="component" value="Chromosome"/>
</dbReference>
<dbReference type="PROSITE" id="PS50405">
    <property type="entry name" value="GST_CTER"/>
    <property type="match status" value="1"/>
</dbReference>
<dbReference type="InterPro" id="IPR040079">
    <property type="entry name" value="Glutathione_S-Trfase"/>
</dbReference>
<keyword evidence="4" id="KW-1185">Reference proteome</keyword>
<evidence type="ECO:0000259" key="1">
    <source>
        <dbReference type="PROSITE" id="PS50404"/>
    </source>
</evidence>
<dbReference type="SUPFAM" id="SSF47616">
    <property type="entry name" value="GST C-terminal domain-like"/>
    <property type="match status" value="1"/>
</dbReference>
<dbReference type="InterPro" id="IPR036282">
    <property type="entry name" value="Glutathione-S-Trfase_C_sf"/>
</dbReference>
<dbReference type="PANTHER" id="PTHR44051:SF2">
    <property type="entry name" value="HYPOTHETICAL GLUTATHIONE S-TRANSFERASE LIKE PROTEIN"/>
    <property type="match status" value="1"/>
</dbReference>
<dbReference type="KEGG" id="htq:FRZ44_41720"/>
<dbReference type="Pfam" id="PF13409">
    <property type="entry name" value="GST_N_2"/>
    <property type="match status" value="1"/>
</dbReference>
<dbReference type="OrthoDB" id="9810080at2"/>
<feature type="domain" description="GST N-terminal" evidence="1">
    <location>
        <begin position="1"/>
        <end position="82"/>
    </location>
</feature>
<dbReference type="PROSITE" id="PS50404">
    <property type="entry name" value="GST_NTER"/>
    <property type="match status" value="1"/>
</dbReference>
<dbReference type="InterPro" id="IPR004045">
    <property type="entry name" value="Glutathione_S-Trfase_N"/>
</dbReference>
<reference evidence="3 4" key="1">
    <citation type="submission" date="2019-08" db="EMBL/GenBank/DDBJ databases">
        <title>Hyperibacter terrae gen. nov., sp. nov. and Hyperibacter viscosus sp. nov., two new members in the family Rhodospirillaceae isolated from the rhizosphere of Hypericum perforatum.</title>
        <authorList>
            <person name="Noviana Z."/>
        </authorList>
    </citation>
    <scope>NUCLEOTIDE SEQUENCE [LARGE SCALE GENOMIC DNA]</scope>
    <source>
        <strain evidence="3 4">R5913</strain>
    </source>
</reference>
<dbReference type="Gene3D" id="1.20.1050.10">
    <property type="match status" value="1"/>
</dbReference>
<dbReference type="InterPro" id="IPR010987">
    <property type="entry name" value="Glutathione-S-Trfase_C-like"/>
</dbReference>
<dbReference type="Gene3D" id="3.40.30.10">
    <property type="entry name" value="Glutaredoxin"/>
    <property type="match status" value="1"/>
</dbReference>
<dbReference type="SUPFAM" id="SSF52833">
    <property type="entry name" value="Thioredoxin-like"/>
    <property type="match status" value="1"/>
</dbReference>
<evidence type="ECO:0000259" key="2">
    <source>
        <dbReference type="PROSITE" id="PS50405"/>
    </source>
</evidence>
<dbReference type="AlphaFoldDB" id="A0A5J6MNQ2"/>
<protein>
    <submittedName>
        <fullName evidence="3">Glutathione S-transferase</fullName>
    </submittedName>
</protein>
<evidence type="ECO:0000313" key="3">
    <source>
        <dbReference type="EMBL" id="QEX18861.1"/>
    </source>
</evidence>
<dbReference type="CDD" id="cd03056">
    <property type="entry name" value="GST_N_4"/>
    <property type="match status" value="1"/>
</dbReference>
<sequence length="210" mass="23747">MLRLYDYLPSQNGWKVRQLLAHLDLPYEHRMVEIFQGAQHKPEFQALNPGGTVPVLEVEPGRAIAESNAILCYLAEGTTYLPEGRFDRAKVMQWLFFEQNYVEPVIGSLRYWTLTGKLERNAAGVPARRQRGIRSLEALDRHLASRDFLAGRYSIADIAVYAYGAWAEEGGFDLGPFAAFRAWKARVAGLPGHLATRYDYSIDPDASRDL</sequence>
<organism evidence="3 4">
    <name type="scientific">Hypericibacter terrae</name>
    <dbReference type="NCBI Taxonomy" id="2602015"/>
    <lineage>
        <taxon>Bacteria</taxon>
        <taxon>Pseudomonadati</taxon>
        <taxon>Pseudomonadota</taxon>
        <taxon>Alphaproteobacteria</taxon>
        <taxon>Rhodospirillales</taxon>
        <taxon>Dongiaceae</taxon>
        <taxon>Hypericibacter</taxon>
    </lineage>
</organism>
<dbReference type="SFLD" id="SFLDS00019">
    <property type="entry name" value="Glutathione_Transferase_(cytos"/>
    <property type="match status" value="1"/>
</dbReference>
<feature type="domain" description="GST C-terminal" evidence="2">
    <location>
        <begin position="84"/>
        <end position="208"/>
    </location>
</feature>
<accession>A0A5J6MNQ2</accession>
<keyword evidence="3" id="KW-0808">Transferase</keyword>
<name>A0A5J6MNQ2_9PROT</name>
<dbReference type="InterPro" id="IPR036249">
    <property type="entry name" value="Thioredoxin-like_sf"/>
</dbReference>
<dbReference type="InterPro" id="IPR004046">
    <property type="entry name" value="GST_C"/>
</dbReference>